<dbReference type="Proteomes" id="UP001597403">
    <property type="component" value="Unassembled WGS sequence"/>
</dbReference>
<dbReference type="PANTHER" id="PTHR30290">
    <property type="entry name" value="PERIPLASMIC BINDING COMPONENT OF ABC TRANSPORTER"/>
    <property type="match status" value="1"/>
</dbReference>
<evidence type="ECO:0000259" key="2">
    <source>
        <dbReference type="Pfam" id="PF00496"/>
    </source>
</evidence>
<feature type="domain" description="Solute-binding protein family 5" evidence="2">
    <location>
        <begin position="101"/>
        <end position="454"/>
    </location>
</feature>
<dbReference type="InterPro" id="IPR000914">
    <property type="entry name" value="SBP_5_dom"/>
</dbReference>
<dbReference type="Gene3D" id="3.90.76.10">
    <property type="entry name" value="Dipeptide-binding Protein, Domain 1"/>
    <property type="match status" value="1"/>
</dbReference>
<dbReference type="PIRSF" id="PIRSF002741">
    <property type="entry name" value="MppA"/>
    <property type="match status" value="1"/>
</dbReference>
<organism evidence="3 4">
    <name type="scientific">Paenibacillus nicotianae</name>
    <dbReference type="NCBI Taxonomy" id="1526551"/>
    <lineage>
        <taxon>Bacteria</taxon>
        <taxon>Bacillati</taxon>
        <taxon>Bacillota</taxon>
        <taxon>Bacilli</taxon>
        <taxon>Bacillales</taxon>
        <taxon>Paenibacillaceae</taxon>
        <taxon>Paenibacillus</taxon>
    </lineage>
</organism>
<dbReference type="Gene3D" id="3.10.105.10">
    <property type="entry name" value="Dipeptide-binding Protein, Domain 3"/>
    <property type="match status" value="1"/>
</dbReference>
<name>A0ABW4UT97_9BACL</name>
<sequence>MKNIKHKKLYDEVSILRKITGAVLIVMLIMLTACSSSAPNTATTAPSSTSADPSTASNVIRVAVQSDGKTLDPHTATDAGSMHYIENMYSTLMQYNGKYGEIEPGLAESYTVSDDLLTYTFKLHQGVKFHSSGKEMTSADVKYSIERIIDKGVRANQFTAVKSIEATDPYTVVFHLKQPMSPFLTYLANPMNGIVDSDIVKANNNSLDNVDAGTGPFELVKWDKDQQLTLKKNPDYYEKGLPYLDEVDFKPIADATARTTALRNNEIDLILETTEKENKVLENVEGITLKSEPGTFWEYIGLNVKDPALRDVRVRQAIANAVDRNQINQLVKLGKATVLDGGNIPPNHWAYPDIHPYAQRNVEKAKQLLQAAGSPAISLTLKVGSEYDYQVQAAQVIKQQLAEVGITVKVESQESSVFFDALGKGDFQMAVVGWQGFVDPDEYTYNLFHTGEAYNQQGYSNPEVDALLEKGRTTADEAARKDIYKQIETTVADEAPMVFLYMNERAAAYRNNVTGFIVEPTVTSIFLKQTKVE</sequence>
<dbReference type="InterPro" id="IPR039424">
    <property type="entry name" value="SBP_5"/>
</dbReference>
<feature type="signal peptide" evidence="1">
    <location>
        <begin position="1"/>
        <end position="38"/>
    </location>
</feature>
<keyword evidence="1" id="KW-0732">Signal</keyword>
<dbReference type="InterPro" id="IPR030678">
    <property type="entry name" value="Peptide/Ni-bd"/>
</dbReference>
<keyword evidence="4" id="KW-1185">Reference proteome</keyword>
<reference evidence="4" key="1">
    <citation type="journal article" date="2019" name="Int. J. Syst. Evol. Microbiol.">
        <title>The Global Catalogue of Microorganisms (GCM) 10K type strain sequencing project: providing services to taxonomists for standard genome sequencing and annotation.</title>
        <authorList>
            <consortium name="The Broad Institute Genomics Platform"/>
            <consortium name="The Broad Institute Genome Sequencing Center for Infectious Disease"/>
            <person name="Wu L."/>
            <person name="Ma J."/>
        </authorList>
    </citation>
    <scope>NUCLEOTIDE SEQUENCE [LARGE SCALE GENOMIC DNA]</scope>
    <source>
        <strain evidence="4">CGMCC 1.15067</strain>
    </source>
</reference>
<gene>
    <name evidence="3" type="ORF">ACFSGI_04970</name>
</gene>
<protein>
    <submittedName>
        <fullName evidence="3">ABC transporter substrate-binding protein</fullName>
    </submittedName>
</protein>
<proteinExistence type="predicted"/>
<comment type="caution">
    <text evidence="3">The sequence shown here is derived from an EMBL/GenBank/DDBJ whole genome shotgun (WGS) entry which is preliminary data.</text>
</comment>
<evidence type="ECO:0000256" key="1">
    <source>
        <dbReference type="SAM" id="SignalP"/>
    </source>
</evidence>
<feature type="chain" id="PRO_5045143705" evidence="1">
    <location>
        <begin position="39"/>
        <end position="533"/>
    </location>
</feature>
<evidence type="ECO:0000313" key="4">
    <source>
        <dbReference type="Proteomes" id="UP001597403"/>
    </source>
</evidence>
<dbReference type="Gene3D" id="3.40.190.10">
    <property type="entry name" value="Periplasmic binding protein-like II"/>
    <property type="match status" value="1"/>
</dbReference>
<dbReference type="EMBL" id="JBHUGF010000010">
    <property type="protein sequence ID" value="MFD1989299.1"/>
    <property type="molecule type" value="Genomic_DNA"/>
</dbReference>
<accession>A0ABW4UT97</accession>
<dbReference type="RefSeq" id="WP_379282593.1">
    <property type="nucleotide sequence ID" value="NZ_JBHUGF010000010.1"/>
</dbReference>
<evidence type="ECO:0000313" key="3">
    <source>
        <dbReference type="EMBL" id="MFD1989299.1"/>
    </source>
</evidence>
<dbReference type="Pfam" id="PF00496">
    <property type="entry name" value="SBP_bac_5"/>
    <property type="match status" value="1"/>
</dbReference>
<dbReference type="PROSITE" id="PS51257">
    <property type="entry name" value="PROKAR_LIPOPROTEIN"/>
    <property type="match status" value="1"/>
</dbReference>
<dbReference type="SUPFAM" id="SSF53850">
    <property type="entry name" value="Periplasmic binding protein-like II"/>
    <property type="match status" value="1"/>
</dbReference>